<dbReference type="Proteomes" id="UP000287651">
    <property type="component" value="Unassembled WGS sequence"/>
</dbReference>
<evidence type="ECO:0000256" key="2">
    <source>
        <dbReference type="ARBA" id="ARBA00022540"/>
    </source>
</evidence>
<reference evidence="7 8" key="1">
    <citation type="journal article" date="2014" name="Agronomy (Basel)">
        <title>A Draft Genome Sequence for Ensete ventricosum, the Drought-Tolerant Tree Against Hunger.</title>
        <authorList>
            <person name="Harrison J."/>
            <person name="Moore K.A."/>
            <person name="Paszkiewicz K."/>
            <person name="Jones T."/>
            <person name="Grant M."/>
            <person name="Ambacheew D."/>
            <person name="Muzemil S."/>
            <person name="Studholme D.J."/>
        </authorList>
    </citation>
    <scope>NUCLEOTIDE SEQUENCE [LARGE SCALE GENOMIC DNA]</scope>
</reference>
<feature type="region of interest" description="Disordered" evidence="5">
    <location>
        <begin position="388"/>
        <end position="413"/>
    </location>
</feature>
<evidence type="ECO:0000256" key="5">
    <source>
        <dbReference type="SAM" id="MobiDB-lite"/>
    </source>
</evidence>
<evidence type="ECO:0000256" key="4">
    <source>
        <dbReference type="ARBA" id="ARBA00022917"/>
    </source>
</evidence>
<feature type="compositionally biased region" description="Low complexity" evidence="5">
    <location>
        <begin position="339"/>
        <end position="354"/>
    </location>
</feature>
<dbReference type="EMBL" id="AMZH03000504">
    <property type="protein sequence ID" value="RRT83389.1"/>
    <property type="molecule type" value="Genomic_DNA"/>
</dbReference>
<dbReference type="SMART" id="SM00543">
    <property type="entry name" value="MIF4G"/>
    <property type="match status" value="1"/>
</dbReference>
<keyword evidence="2" id="KW-0396">Initiation factor</keyword>
<dbReference type="Pfam" id="PF14700">
    <property type="entry name" value="RPOL_N"/>
    <property type="match status" value="1"/>
</dbReference>
<accession>A0A427B4I9</accession>
<dbReference type="GO" id="GO:0006417">
    <property type="term" value="P:regulation of translation"/>
    <property type="evidence" value="ECO:0007669"/>
    <property type="project" value="UniProtKB-KW"/>
</dbReference>
<gene>
    <name evidence="7" type="ORF">B296_00001798</name>
</gene>
<evidence type="ECO:0000259" key="6">
    <source>
        <dbReference type="PROSITE" id="PS51366"/>
    </source>
</evidence>
<dbReference type="SMART" id="SM01311">
    <property type="entry name" value="RPOL_N"/>
    <property type="match status" value="1"/>
</dbReference>
<dbReference type="PANTHER" id="PTHR23253:SF53">
    <property type="entry name" value="EUKARYOTIC TRANSLATION INITIATION FACTOR ISOFORM 4G-1"/>
    <property type="match status" value="1"/>
</dbReference>
<comment type="similarity">
    <text evidence="1">Belongs to the eukaryotic initiation factor 4G family.</text>
</comment>
<dbReference type="Gene3D" id="1.25.40.180">
    <property type="match status" value="2"/>
</dbReference>
<dbReference type="PANTHER" id="PTHR23253">
    <property type="entry name" value="EUKARYOTIC TRANSLATION INITIATION FACTOR 4 GAMMA"/>
    <property type="match status" value="1"/>
</dbReference>
<proteinExistence type="inferred from homology"/>
<feature type="domain" description="MI" evidence="6">
    <location>
        <begin position="479"/>
        <end position="601"/>
    </location>
</feature>
<dbReference type="InterPro" id="IPR016024">
    <property type="entry name" value="ARM-type_fold"/>
</dbReference>
<keyword evidence="3" id="KW-0810">Translation regulation</keyword>
<dbReference type="InterPro" id="IPR029262">
    <property type="entry name" value="RPOL_N"/>
</dbReference>
<organism evidence="7 8">
    <name type="scientific">Ensete ventricosum</name>
    <name type="common">Abyssinian banana</name>
    <name type="synonym">Musa ensete</name>
    <dbReference type="NCBI Taxonomy" id="4639"/>
    <lineage>
        <taxon>Eukaryota</taxon>
        <taxon>Viridiplantae</taxon>
        <taxon>Streptophyta</taxon>
        <taxon>Embryophyta</taxon>
        <taxon>Tracheophyta</taxon>
        <taxon>Spermatophyta</taxon>
        <taxon>Magnoliopsida</taxon>
        <taxon>Liliopsida</taxon>
        <taxon>Zingiberales</taxon>
        <taxon>Musaceae</taxon>
        <taxon>Ensete</taxon>
    </lineage>
</organism>
<sequence>MQSDPAVISLRPGGGGNRGSRFLATRFDTGALGAAASLSSSGIPALRPHGGVGLALSLKVDWKPQAVTHEDILKIKLEIDADLSIEDQTWGHSENIGVITLIFEKAVFEPTFCPMYAQLCFDLNEKLPPFPPEEVGGREITFKRILLNNCQEAFEGADNLRVEIRKLTDPEQEIERRDKERMVKLRTLGNIRLIGELLKQKMVPEKLVHHIVQVSFLRSKSFSVLLWIIMSLFTFSYGLCKQELLGHDNKACPAEENVEAICQLFNTIGKQLDESSKSRRYNDAYFNRLKELTTNPQLVSRLRFMVKAKKITEIHSEAEKNLGLRPGATASLRNSRNAGSLGSVSPGGLPVSRPGTGGMMPGMPGVRKMPGMPGLDGDNWEVQRSKSMTRGDARSMQSPLAAKSSSINSKLLPQGSGGRIAGVTSALLQGNGSLSRPSGLVTVTTGSTAQKLPLRPVGQVPPPSIPDKPVMTSKFNPNELHKKTVALLEEYFHIRLLDEALQCIVELNSPEYYPEVVKEAINLALEKGPSCVELVVKLLEYLIVEKIFDARDLGTGCLLYAATLDDIGIDLPKAPIFFGEVVSKLVLAGSIDFKVVEEILKKVEDSSLSATAVASTPHSNLDPGRTLASTASSLPIPLWRAHELGGRMSRQKPSKNSLLQLPYLSCLTSTRPRPVPGRCVPLGARRSSPFPLRSELQEPDDSFPVVLSQISPLQSPLVLDPDDVVDDDAAGYLNGAYNSSWLSRGIALDFPGEAVKRVFCEEPAWIPPGYSIELVAESHVGSLESQRAERRKDNSLRSRQIKAETEAWERAAQEYKDLEREMLEKKLAPSLPYVKSLFLGWFEPLRDAIEREQRLQKTKRQKAAYAPHIGLLPADKMAVIVMHKMMGLLMVGHEEGYVRLVQAAIHIGKAIEQEVGQFPLTSSLLFLWRV</sequence>
<dbReference type="PROSITE" id="PS51366">
    <property type="entry name" value="MI"/>
    <property type="match status" value="1"/>
</dbReference>
<evidence type="ECO:0000313" key="8">
    <source>
        <dbReference type="Proteomes" id="UP000287651"/>
    </source>
</evidence>
<dbReference type="SMART" id="SM00544">
    <property type="entry name" value="MA3"/>
    <property type="match status" value="1"/>
</dbReference>
<name>A0A427B4I9_ENSVE</name>
<feature type="compositionally biased region" description="Polar residues" evidence="5">
    <location>
        <begin position="395"/>
        <end position="411"/>
    </location>
</feature>
<protein>
    <recommendedName>
        <fullName evidence="6">MI domain-containing protein</fullName>
    </recommendedName>
</protein>
<dbReference type="SUPFAM" id="SSF56672">
    <property type="entry name" value="DNA/RNA polymerases"/>
    <property type="match status" value="1"/>
</dbReference>
<comment type="caution">
    <text evidence="7">The sequence shown here is derived from an EMBL/GenBank/DDBJ whole genome shotgun (WGS) entry which is preliminary data.</text>
</comment>
<evidence type="ECO:0000313" key="7">
    <source>
        <dbReference type="EMBL" id="RRT83389.1"/>
    </source>
</evidence>
<feature type="region of interest" description="Disordered" evidence="5">
    <location>
        <begin position="326"/>
        <end position="357"/>
    </location>
</feature>
<dbReference type="InterPro" id="IPR003891">
    <property type="entry name" value="Initiation_fac_eIF4g_MI"/>
</dbReference>
<dbReference type="InterPro" id="IPR037159">
    <property type="entry name" value="RNA_POL_N_sf"/>
</dbReference>
<dbReference type="Pfam" id="PF02847">
    <property type="entry name" value="MA3"/>
    <property type="match status" value="1"/>
</dbReference>
<dbReference type="GO" id="GO:0003743">
    <property type="term" value="F:translation initiation factor activity"/>
    <property type="evidence" value="ECO:0007669"/>
    <property type="project" value="UniProtKB-KW"/>
</dbReference>
<dbReference type="GO" id="GO:0003729">
    <property type="term" value="F:mRNA binding"/>
    <property type="evidence" value="ECO:0007669"/>
    <property type="project" value="TreeGrafter"/>
</dbReference>
<dbReference type="Gene3D" id="1.10.1320.10">
    <property type="entry name" value="DNA-directed RNA polymerase, N-terminal domain"/>
    <property type="match status" value="1"/>
</dbReference>
<dbReference type="InterPro" id="IPR003890">
    <property type="entry name" value="MIF4G-like_typ-3"/>
</dbReference>
<dbReference type="InterPro" id="IPR043502">
    <property type="entry name" value="DNA/RNA_pol_sf"/>
</dbReference>
<evidence type="ECO:0000256" key="1">
    <source>
        <dbReference type="ARBA" id="ARBA00005775"/>
    </source>
</evidence>
<evidence type="ECO:0000256" key="3">
    <source>
        <dbReference type="ARBA" id="ARBA00022845"/>
    </source>
</evidence>
<dbReference type="GO" id="GO:0016281">
    <property type="term" value="C:eukaryotic translation initiation factor 4F complex"/>
    <property type="evidence" value="ECO:0007669"/>
    <property type="project" value="TreeGrafter"/>
</dbReference>
<keyword evidence="4" id="KW-0648">Protein biosynthesis</keyword>
<dbReference type="Pfam" id="PF02854">
    <property type="entry name" value="MIF4G"/>
    <property type="match status" value="1"/>
</dbReference>
<dbReference type="AlphaFoldDB" id="A0A427B4I9"/>
<dbReference type="SUPFAM" id="SSF48371">
    <property type="entry name" value="ARM repeat"/>
    <property type="match status" value="2"/>
</dbReference>